<evidence type="ECO:0000313" key="2">
    <source>
        <dbReference type="Proteomes" id="UP000500725"/>
    </source>
</evidence>
<reference evidence="2" key="1">
    <citation type="submission" date="2020-02" db="EMBL/GenBank/DDBJ databases">
        <authorList>
            <person name="Olsen N.S."/>
            <person name="Forero-Junco L."/>
            <person name="Kot W."/>
            <person name="Hansen L.H."/>
        </authorList>
    </citation>
    <scope>NUCLEOTIDE SEQUENCE [LARGE SCALE GENOMIC DNA]</scope>
</reference>
<gene>
    <name evidence="1" type="ORF">horsemountain_1</name>
</gene>
<protein>
    <submittedName>
        <fullName evidence="1">Uncharacterized protein</fullName>
    </submittedName>
</protein>
<organism evidence="1 2">
    <name type="scientific">Salmonella phage horsemountain</name>
    <dbReference type="NCBI Taxonomy" id="2713302"/>
    <lineage>
        <taxon>Viruses</taxon>
        <taxon>Duplodnaviria</taxon>
        <taxon>Heunggongvirae</taxon>
        <taxon>Uroviricota</taxon>
        <taxon>Caudoviricetes</taxon>
        <taxon>Sarkviridae</taxon>
        <taxon>Guernseyvirinae</taxon>
        <taxon>Jerseyvirus</taxon>
        <taxon>Jerseyvirus horsemountain</taxon>
    </lineage>
</organism>
<dbReference type="Proteomes" id="UP000500725">
    <property type="component" value="Segment"/>
</dbReference>
<keyword evidence="2" id="KW-1185">Reference proteome</keyword>
<sequence length="49" mass="5387">MAGVLVVAGSHPDTDDDGWIIPGVSWWRGRTWVLLPEPQEACNSSLGFY</sequence>
<evidence type="ECO:0000313" key="1">
    <source>
        <dbReference type="EMBL" id="QIO03669.1"/>
    </source>
</evidence>
<accession>A0A6G8RQK4</accession>
<name>A0A6G8RQK4_9CAUD</name>
<proteinExistence type="predicted"/>
<dbReference type="EMBL" id="MT074482">
    <property type="protein sequence ID" value="QIO03669.1"/>
    <property type="molecule type" value="Genomic_DNA"/>
</dbReference>